<dbReference type="SUPFAM" id="SSF53649">
    <property type="entry name" value="Alkaline phosphatase-like"/>
    <property type="match status" value="1"/>
</dbReference>
<dbReference type="Pfam" id="PF23657">
    <property type="entry name" value="DUF7151"/>
    <property type="match status" value="1"/>
</dbReference>
<proteinExistence type="inferred from homology"/>
<feature type="binding site" evidence="3">
    <location>
        <position position="420"/>
    </location>
    <ligand>
        <name>Mg(2+)</name>
        <dbReference type="ChEBI" id="CHEBI:18420"/>
    </ligand>
</feature>
<dbReference type="EMBL" id="QUOV01000001">
    <property type="protein sequence ID" value="REL36988.1"/>
    <property type="molecule type" value="Genomic_DNA"/>
</dbReference>
<dbReference type="AlphaFoldDB" id="A0A3E0UJ07"/>
<feature type="binding site" evidence="3">
    <location>
        <position position="429"/>
    </location>
    <ligand>
        <name>Zn(2+)</name>
        <dbReference type="ChEBI" id="CHEBI:29105"/>
        <label>2</label>
    </ligand>
</feature>
<dbReference type="InterPro" id="IPR001952">
    <property type="entry name" value="Alkaline_phosphatase"/>
</dbReference>
<keyword evidence="3" id="KW-0479">Metal-binding</keyword>
<keyword evidence="1" id="KW-0597">Phosphoprotein</keyword>
<name>A0A3E0UJ07_9GAMM</name>
<evidence type="ECO:0000256" key="2">
    <source>
        <dbReference type="PIRSR" id="PIRSR601952-1"/>
    </source>
</evidence>
<feature type="binding site" evidence="3">
    <location>
        <position position="250"/>
    </location>
    <ligand>
        <name>Mg(2+)</name>
        <dbReference type="ChEBI" id="CHEBI:18420"/>
    </ligand>
</feature>
<comment type="cofactor">
    <cofactor evidence="3">
        <name>Zn(2+)</name>
        <dbReference type="ChEBI" id="CHEBI:29105"/>
    </cofactor>
    <text evidence="3">Binds 2 Zn(2+) ions.</text>
</comment>
<feature type="binding site" evidence="3">
    <location>
        <position position="137"/>
    </location>
    <ligand>
        <name>Mg(2+)</name>
        <dbReference type="ChEBI" id="CHEBI:18420"/>
    </ligand>
</feature>
<feature type="binding site" evidence="3">
    <location>
        <position position="248"/>
    </location>
    <ligand>
        <name>Mg(2+)</name>
        <dbReference type="ChEBI" id="CHEBI:18420"/>
    </ligand>
</feature>
<comment type="caution">
    <text evidence="6">The sequence shown here is derived from an EMBL/GenBank/DDBJ whole genome shotgun (WGS) entry which is preliminary data.</text>
</comment>
<dbReference type="InterPro" id="IPR055575">
    <property type="entry name" value="DUF7151"/>
</dbReference>
<evidence type="ECO:0000313" key="7">
    <source>
        <dbReference type="Proteomes" id="UP000256999"/>
    </source>
</evidence>
<gene>
    <name evidence="6" type="ORF">DXX92_17645</name>
</gene>
<dbReference type="PANTHER" id="PTHR11596:SF5">
    <property type="entry name" value="ALKALINE PHOSPHATASE"/>
    <property type="match status" value="1"/>
</dbReference>
<dbReference type="PRINTS" id="PR00113">
    <property type="entry name" value="ALKPHPHTASE"/>
</dbReference>
<dbReference type="OrthoDB" id="9794455at2"/>
<dbReference type="Proteomes" id="UP000256999">
    <property type="component" value="Unassembled WGS sequence"/>
</dbReference>
<evidence type="ECO:0000259" key="5">
    <source>
        <dbReference type="Pfam" id="PF23657"/>
    </source>
</evidence>
<organism evidence="6 7">
    <name type="scientific">Thalassotalea euphylliae</name>
    <dbReference type="NCBI Taxonomy" id="1655234"/>
    <lineage>
        <taxon>Bacteria</taxon>
        <taxon>Pseudomonadati</taxon>
        <taxon>Pseudomonadota</taxon>
        <taxon>Gammaproteobacteria</taxon>
        <taxon>Alteromonadales</taxon>
        <taxon>Colwelliaceae</taxon>
        <taxon>Thalassotalea</taxon>
    </lineage>
</organism>
<feature type="active site" description="Phosphoserine intermediate" evidence="2">
    <location>
        <position position="187"/>
    </location>
</feature>
<feature type="binding site" evidence="3">
    <location>
        <position position="425"/>
    </location>
    <ligand>
        <name>Zn(2+)</name>
        <dbReference type="ChEBI" id="CHEBI:29105"/>
        <label>2</label>
    </ligand>
</feature>
<comment type="cofactor">
    <cofactor evidence="3">
        <name>Mg(2+)</name>
        <dbReference type="ChEBI" id="CHEBI:18420"/>
    </cofactor>
    <text evidence="3">Binds 1 Mg(2+) ion.</text>
</comment>
<dbReference type="SMART" id="SM00098">
    <property type="entry name" value="alkPPc"/>
    <property type="match status" value="1"/>
</dbReference>
<dbReference type="PROSITE" id="PS51257">
    <property type="entry name" value="PROKAR_LIPOPROTEIN"/>
    <property type="match status" value="1"/>
</dbReference>
<keyword evidence="3" id="KW-0862">Zinc</keyword>
<dbReference type="Gene3D" id="3.40.720.10">
    <property type="entry name" value="Alkaline Phosphatase, subunit A"/>
    <property type="match status" value="1"/>
</dbReference>
<evidence type="ECO:0000256" key="3">
    <source>
        <dbReference type="PIRSR" id="PIRSR601952-2"/>
    </source>
</evidence>
<dbReference type="PANTHER" id="PTHR11596">
    <property type="entry name" value="ALKALINE PHOSPHATASE"/>
    <property type="match status" value="1"/>
</dbReference>
<evidence type="ECO:0000256" key="1">
    <source>
        <dbReference type="ARBA" id="ARBA00022553"/>
    </source>
</evidence>
<feature type="binding site" evidence="3">
    <location>
        <position position="137"/>
    </location>
    <ligand>
        <name>Zn(2+)</name>
        <dbReference type="ChEBI" id="CHEBI:29105"/>
        <label>2</label>
    </ligand>
</feature>
<protein>
    <submittedName>
        <fullName evidence="6">Alkaline phosphatase</fullName>
    </submittedName>
</protein>
<reference evidence="6 7" key="1">
    <citation type="submission" date="2018-08" db="EMBL/GenBank/DDBJ databases">
        <title>Thalassotalea euphylliae genome.</title>
        <authorList>
            <person name="Summers S."/>
            <person name="Rice S.A."/>
            <person name="Freckelton M.L."/>
            <person name="Nedved B.T."/>
            <person name="Hadfield M.G."/>
        </authorList>
    </citation>
    <scope>NUCLEOTIDE SEQUENCE [LARGE SCALE GENOMIC DNA]</scope>
    <source>
        <strain evidence="6 7">H2</strain>
    </source>
</reference>
<dbReference type="CDD" id="cd16012">
    <property type="entry name" value="ALP"/>
    <property type="match status" value="1"/>
</dbReference>
<feature type="binding site" evidence="3">
    <location>
        <position position="466"/>
    </location>
    <ligand>
        <name>Zn(2+)</name>
        <dbReference type="ChEBI" id="CHEBI:29105"/>
        <label>2</label>
    </ligand>
</feature>
<dbReference type="GO" id="GO:0046872">
    <property type="term" value="F:metal ion binding"/>
    <property type="evidence" value="ECO:0007669"/>
    <property type="project" value="UniProtKB-KW"/>
</dbReference>
<dbReference type="GO" id="GO:0004035">
    <property type="term" value="F:alkaline phosphatase activity"/>
    <property type="evidence" value="ECO:0007669"/>
    <property type="project" value="TreeGrafter"/>
</dbReference>
<sequence length="607" mass="63818">MKTLKILSLSILVALTGCDGDDGSDGTNGTNGTNGLNSLVLQTPLAVGNANCLNGGVQIDSGLDDNGNNTLDAGEIDATEFVCAPTITNANGGAADVTSTNTWFTQAKRRVEIAQNRAEAIEIAKGQAKNVILFVGDGLGISTITAARIMAGQQAGLAGEEYELSFDKFPYSGFVKTYNVDAQTPDSAGTMTAMMSGVKTDVGVIGVAEGISRSDCASVAGQELVTALEMAEIVGKSTGVISTARITHATPAATYAKSADRNWEDVSDMPADAVAAGCEDIASQLVNFESNLEARFTGLDVDGIEVMFGGGRRHFLPKDAAFNTGDAVSSIEGDRTDGRDLTAEWQAKYSAGQYVIDQAGFDAINPATTERVFGLFNESHMRYEANRSEDALGEPSLTEMTAKAIDVLDNNDEGFFLMVESGRIDHGHHAGSAYNALTDTIEFAKAVDAAVKATNLEDTLIIVTADHSHVFTIAGYPKRGNPILGKVVSVGNEEPSLAADGLPYTTVGYTNGRGYKDLGSENDADVAYSMEIVNDRQDLTTVNTESSGFHQEALIPLSSETHAGEDVGVYAMGPGAHLVTGTNEQSLIFHVMNHAANFVEQADEALE</sequence>
<dbReference type="Pfam" id="PF00245">
    <property type="entry name" value="Alk_phosphatase"/>
    <property type="match status" value="1"/>
</dbReference>
<keyword evidence="3" id="KW-0460">Magnesium</keyword>
<feature type="binding site" evidence="3">
    <location>
        <position position="562"/>
    </location>
    <ligand>
        <name>Zn(2+)</name>
        <dbReference type="ChEBI" id="CHEBI:29105"/>
        <label>2</label>
    </ligand>
</feature>
<feature type="domain" description="DUF7151" evidence="5">
    <location>
        <begin position="37"/>
        <end position="83"/>
    </location>
</feature>
<evidence type="ECO:0000256" key="4">
    <source>
        <dbReference type="RuleBase" id="RU003946"/>
    </source>
</evidence>
<dbReference type="RefSeq" id="WP_116001984.1">
    <property type="nucleotide sequence ID" value="NZ_QUOV01000001.1"/>
</dbReference>
<feature type="binding site" evidence="3">
    <location>
        <position position="467"/>
    </location>
    <ligand>
        <name>Zn(2+)</name>
        <dbReference type="ChEBI" id="CHEBI:29105"/>
        <label>2</label>
    </ligand>
</feature>
<evidence type="ECO:0000313" key="6">
    <source>
        <dbReference type="EMBL" id="REL36988.1"/>
    </source>
</evidence>
<comment type="similarity">
    <text evidence="4">Belongs to the alkaline phosphatase family.</text>
</comment>
<dbReference type="InterPro" id="IPR017850">
    <property type="entry name" value="Alkaline_phosphatase_core_sf"/>
</dbReference>
<accession>A0A3E0UJ07</accession>